<comment type="caution">
    <text evidence="1">The sequence shown here is derived from an EMBL/GenBank/DDBJ whole genome shotgun (WGS) entry which is preliminary data.</text>
</comment>
<proteinExistence type="predicted"/>
<evidence type="ECO:0000313" key="2">
    <source>
        <dbReference type="Proteomes" id="UP001151760"/>
    </source>
</evidence>
<feature type="non-terminal residue" evidence="1">
    <location>
        <position position="1"/>
    </location>
</feature>
<keyword evidence="2" id="KW-1185">Reference proteome</keyword>
<evidence type="ECO:0008006" key="3">
    <source>
        <dbReference type="Google" id="ProtNLM"/>
    </source>
</evidence>
<reference evidence="1" key="2">
    <citation type="submission" date="2022-01" db="EMBL/GenBank/DDBJ databases">
        <authorList>
            <person name="Yamashiro T."/>
            <person name="Shiraishi A."/>
            <person name="Satake H."/>
            <person name="Nakayama K."/>
        </authorList>
    </citation>
    <scope>NUCLEOTIDE SEQUENCE</scope>
</reference>
<protein>
    <recommendedName>
        <fullName evidence="3">Reverse transcriptase domain-containing protein</fullName>
    </recommendedName>
</protein>
<dbReference type="SUPFAM" id="SSF56672">
    <property type="entry name" value="DNA/RNA polymerases"/>
    <property type="match status" value="1"/>
</dbReference>
<reference evidence="1" key="1">
    <citation type="journal article" date="2022" name="Int. J. Mol. Sci.">
        <title>Draft Genome of Tanacetum Coccineum: Genomic Comparison of Closely Related Tanacetum-Family Plants.</title>
        <authorList>
            <person name="Yamashiro T."/>
            <person name="Shiraishi A."/>
            <person name="Nakayama K."/>
            <person name="Satake H."/>
        </authorList>
    </citation>
    <scope>NUCLEOTIDE SEQUENCE</scope>
</reference>
<accession>A0ABQ5B9P3</accession>
<dbReference type="EMBL" id="BQNB010013004">
    <property type="protein sequence ID" value="GJT10642.1"/>
    <property type="molecule type" value="Genomic_DNA"/>
</dbReference>
<dbReference type="Proteomes" id="UP001151760">
    <property type="component" value="Unassembled WGS sequence"/>
</dbReference>
<dbReference type="Gene3D" id="3.30.70.270">
    <property type="match status" value="1"/>
</dbReference>
<gene>
    <name evidence="1" type="ORF">Tco_0857684</name>
</gene>
<sequence>VHLKLVLEPLKKEKLFAKFSKYEFWLQEVHFLEHVVSNNDIHVDSSKIEAMKNLKVPKTRIRSRSRPRNKRKLFRRLPRNKRKNAFSRTLRAFEGNRQGRERDSRNVVWPGPTNGKEERWRFGEERVISCFCVLSLRSVFVKGAYGCILERDVTESKKKNHPRKMGYNYLE</sequence>
<evidence type="ECO:0000313" key="1">
    <source>
        <dbReference type="EMBL" id="GJT10642.1"/>
    </source>
</evidence>
<dbReference type="InterPro" id="IPR043128">
    <property type="entry name" value="Rev_trsase/Diguanyl_cyclase"/>
</dbReference>
<name>A0ABQ5B9P3_9ASTR</name>
<dbReference type="InterPro" id="IPR043502">
    <property type="entry name" value="DNA/RNA_pol_sf"/>
</dbReference>
<organism evidence="1 2">
    <name type="scientific">Tanacetum coccineum</name>
    <dbReference type="NCBI Taxonomy" id="301880"/>
    <lineage>
        <taxon>Eukaryota</taxon>
        <taxon>Viridiplantae</taxon>
        <taxon>Streptophyta</taxon>
        <taxon>Embryophyta</taxon>
        <taxon>Tracheophyta</taxon>
        <taxon>Spermatophyta</taxon>
        <taxon>Magnoliopsida</taxon>
        <taxon>eudicotyledons</taxon>
        <taxon>Gunneridae</taxon>
        <taxon>Pentapetalae</taxon>
        <taxon>asterids</taxon>
        <taxon>campanulids</taxon>
        <taxon>Asterales</taxon>
        <taxon>Asteraceae</taxon>
        <taxon>Asteroideae</taxon>
        <taxon>Anthemideae</taxon>
        <taxon>Anthemidinae</taxon>
        <taxon>Tanacetum</taxon>
    </lineage>
</organism>